<feature type="transmembrane region" description="Helical" evidence="2">
    <location>
        <begin position="142"/>
        <end position="162"/>
    </location>
</feature>
<keyword evidence="2" id="KW-0472">Membrane</keyword>
<evidence type="ECO:0008006" key="5">
    <source>
        <dbReference type="Google" id="ProtNLM"/>
    </source>
</evidence>
<evidence type="ECO:0000313" key="3">
    <source>
        <dbReference type="EMBL" id="GAA2485095.1"/>
    </source>
</evidence>
<proteinExistence type="predicted"/>
<sequence>MSADGGGAPWNPYEGGQAPGPGSPPVPPASAWPPDPARRLTFGRLFNPIAVGRVVFTPSRPDRVHDPVVKRVQVLRTVVGLVAVTWLLLSYGLAPDADAVVDDRFGQIRTTLITLGVTLPVAVAAFIAAARPPNRRLFLRRVGKPAGALLALVVTLAAPRLVTGLGYVDEETNWTASAGPVVLLFALAAFLLWLAPFALYGIAQSLVHVFRAADLHETLPPLLATLLVWEVALFDLFRGAYEGVPFAVRVVFVLGAPLTVTAMAMWELRRLLRGTASPCAQRCSAEPS</sequence>
<feature type="transmembrane region" description="Helical" evidence="2">
    <location>
        <begin position="182"/>
        <end position="202"/>
    </location>
</feature>
<dbReference type="Proteomes" id="UP001499942">
    <property type="component" value="Unassembled WGS sequence"/>
</dbReference>
<keyword evidence="4" id="KW-1185">Reference proteome</keyword>
<comment type="caution">
    <text evidence="3">The sequence shown here is derived from an EMBL/GenBank/DDBJ whole genome shotgun (WGS) entry which is preliminary data.</text>
</comment>
<feature type="transmembrane region" description="Helical" evidence="2">
    <location>
        <begin position="74"/>
        <end position="94"/>
    </location>
</feature>
<keyword evidence="2" id="KW-0812">Transmembrane</keyword>
<reference evidence="3 4" key="1">
    <citation type="journal article" date="2019" name="Int. J. Syst. Evol. Microbiol.">
        <title>The Global Catalogue of Microorganisms (GCM) 10K type strain sequencing project: providing services to taxonomists for standard genome sequencing and annotation.</title>
        <authorList>
            <consortium name="The Broad Institute Genomics Platform"/>
            <consortium name="The Broad Institute Genome Sequencing Center for Infectious Disease"/>
            <person name="Wu L."/>
            <person name="Ma J."/>
        </authorList>
    </citation>
    <scope>NUCLEOTIDE SEQUENCE [LARGE SCALE GENOMIC DNA]</scope>
    <source>
        <strain evidence="3 4">JCM 5062</strain>
    </source>
</reference>
<feature type="compositionally biased region" description="Pro residues" evidence="1">
    <location>
        <begin position="21"/>
        <end position="34"/>
    </location>
</feature>
<accession>A0ABN3LN77</accession>
<evidence type="ECO:0000313" key="4">
    <source>
        <dbReference type="Proteomes" id="UP001499942"/>
    </source>
</evidence>
<feature type="transmembrane region" description="Helical" evidence="2">
    <location>
        <begin position="106"/>
        <end position="130"/>
    </location>
</feature>
<name>A0ABN3LN77_9ACTN</name>
<evidence type="ECO:0000256" key="1">
    <source>
        <dbReference type="SAM" id="MobiDB-lite"/>
    </source>
</evidence>
<evidence type="ECO:0000256" key="2">
    <source>
        <dbReference type="SAM" id="Phobius"/>
    </source>
</evidence>
<feature type="transmembrane region" description="Helical" evidence="2">
    <location>
        <begin position="222"/>
        <end position="240"/>
    </location>
</feature>
<organism evidence="3 4">
    <name type="scientific">Streptomyces gobitricini</name>
    <dbReference type="NCBI Taxonomy" id="68211"/>
    <lineage>
        <taxon>Bacteria</taxon>
        <taxon>Bacillati</taxon>
        <taxon>Actinomycetota</taxon>
        <taxon>Actinomycetes</taxon>
        <taxon>Kitasatosporales</taxon>
        <taxon>Streptomycetaceae</taxon>
        <taxon>Streptomyces</taxon>
    </lineage>
</organism>
<feature type="transmembrane region" description="Helical" evidence="2">
    <location>
        <begin position="246"/>
        <end position="266"/>
    </location>
</feature>
<gene>
    <name evidence="3" type="ORF">GCM10010393_15020</name>
</gene>
<keyword evidence="2" id="KW-1133">Transmembrane helix</keyword>
<dbReference type="EMBL" id="BAAASR010000007">
    <property type="protein sequence ID" value="GAA2485095.1"/>
    <property type="molecule type" value="Genomic_DNA"/>
</dbReference>
<feature type="region of interest" description="Disordered" evidence="1">
    <location>
        <begin position="1"/>
        <end position="34"/>
    </location>
</feature>
<protein>
    <recommendedName>
        <fullName evidence="5">Integral membrane protein</fullName>
    </recommendedName>
</protein>